<gene>
    <name evidence="1" type="ORF">ILUMI_15070</name>
</gene>
<name>A0A8K0GAB2_IGNLU</name>
<accession>A0A8K0GAB2</accession>
<dbReference type="Proteomes" id="UP000801492">
    <property type="component" value="Unassembled WGS sequence"/>
</dbReference>
<proteinExistence type="predicted"/>
<organism evidence="1 2">
    <name type="scientific">Ignelater luminosus</name>
    <name type="common">Cucubano</name>
    <name type="synonym">Pyrophorus luminosus</name>
    <dbReference type="NCBI Taxonomy" id="2038154"/>
    <lineage>
        <taxon>Eukaryota</taxon>
        <taxon>Metazoa</taxon>
        <taxon>Ecdysozoa</taxon>
        <taxon>Arthropoda</taxon>
        <taxon>Hexapoda</taxon>
        <taxon>Insecta</taxon>
        <taxon>Pterygota</taxon>
        <taxon>Neoptera</taxon>
        <taxon>Endopterygota</taxon>
        <taxon>Coleoptera</taxon>
        <taxon>Polyphaga</taxon>
        <taxon>Elateriformia</taxon>
        <taxon>Elateroidea</taxon>
        <taxon>Elateridae</taxon>
        <taxon>Agrypninae</taxon>
        <taxon>Pyrophorini</taxon>
        <taxon>Ignelater</taxon>
    </lineage>
</organism>
<dbReference type="AlphaFoldDB" id="A0A8K0GAB2"/>
<comment type="caution">
    <text evidence="1">The sequence shown here is derived from an EMBL/GenBank/DDBJ whole genome shotgun (WGS) entry which is preliminary data.</text>
</comment>
<reference evidence="1" key="1">
    <citation type="submission" date="2019-08" db="EMBL/GenBank/DDBJ databases">
        <title>The genome of the North American firefly Photinus pyralis.</title>
        <authorList>
            <consortium name="Photinus pyralis genome working group"/>
            <person name="Fallon T.R."/>
            <person name="Sander Lower S.E."/>
            <person name="Weng J.-K."/>
        </authorList>
    </citation>
    <scope>NUCLEOTIDE SEQUENCE</scope>
    <source>
        <strain evidence="1">TRF0915ILg1</strain>
        <tissue evidence="1">Whole body</tissue>
    </source>
</reference>
<dbReference type="InterPro" id="IPR036691">
    <property type="entry name" value="Endo/exonu/phosph_ase_sf"/>
</dbReference>
<protein>
    <submittedName>
        <fullName evidence="1">Uncharacterized protein</fullName>
    </submittedName>
</protein>
<keyword evidence="2" id="KW-1185">Reference proteome</keyword>
<dbReference type="Gene3D" id="3.60.10.10">
    <property type="entry name" value="Endonuclease/exonuclease/phosphatase"/>
    <property type="match status" value="1"/>
</dbReference>
<dbReference type="EMBL" id="VTPC01038814">
    <property type="protein sequence ID" value="KAF2891103.1"/>
    <property type="molecule type" value="Genomic_DNA"/>
</dbReference>
<evidence type="ECO:0000313" key="2">
    <source>
        <dbReference type="Proteomes" id="UP000801492"/>
    </source>
</evidence>
<dbReference type="OrthoDB" id="6746993at2759"/>
<sequence length="102" mass="11683">MNIIQIYAPTNHKADEQVEEFYVSVAEATKITTKGEIAIVLGDLNPRIGEGSDGELIGRYGLSVKNERNERLMQFCTEQNFIVANTFFKLRPRHTRENIIRN</sequence>
<evidence type="ECO:0000313" key="1">
    <source>
        <dbReference type="EMBL" id="KAF2891103.1"/>
    </source>
</evidence>